<keyword evidence="1" id="KW-0472">Membrane</keyword>
<feature type="transmembrane region" description="Helical" evidence="1">
    <location>
        <begin position="12"/>
        <end position="31"/>
    </location>
</feature>
<protein>
    <submittedName>
        <fullName evidence="2">Uncharacterized protein</fullName>
    </submittedName>
</protein>
<proteinExistence type="predicted"/>
<feature type="transmembrane region" description="Helical" evidence="1">
    <location>
        <begin position="43"/>
        <end position="60"/>
    </location>
</feature>
<dbReference type="Proteomes" id="UP000014962">
    <property type="component" value="Unassembled WGS sequence"/>
</dbReference>
<name>S7X883_9FLAO</name>
<evidence type="ECO:0000313" key="3">
    <source>
        <dbReference type="Proteomes" id="UP000014962"/>
    </source>
</evidence>
<reference evidence="2 3" key="1">
    <citation type="journal article" date="2013" name="Genome Announc.">
        <title>Draft Genome Sequence of Winogradskyella psychrotolerans RS-3T, Isolated from the Marine Transect of Kongsfjorden, Ny-Alesund, Svalbard, Arctic Ocean.</title>
        <authorList>
            <person name="Kumar Pinnaka A."/>
            <person name="Ara S."/>
            <person name="Singh A."/>
            <person name="Shivaji S."/>
        </authorList>
    </citation>
    <scope>NUCLEOTIDE SEQUENCE [LARGE SCALE GENOMIC DNA]</scope>
    <source>
        <strain evidence="2 3">RS-3</strain>
    </source>
</reference>
<dbReference type="STRING" id="641526.ADIWIN_2723"/>
<keyword evidence="1" id="KW-1133">Transmembrane helix</keyword>
<sequence length="72" mass="7971">MNNEVNKVKSQKNAAILLIIVPLIILTSYLGKTDFDKYGVNNYIISGALIVLIIIGSIGLKNSLRKQKKQNI</sequence>
<dbReference type="EMBL" id="ATMR01000126">
    <property type="protein sequence ID" value="EPR72223.1"/>
    <property type="molecule type" value="Genomic_DNA"/>
</dbReference>
<comment type="caution">
    <text evidence="2">The sequence shown here is derived from an EMBL/GenBank/DDBJ whole genome shotgun (WGS) entry which is preliminary data.</text>
</comment>
<dbReference type="AlphaFoldDB" id="S7X883"/>
<keyword evidence="3" id="KW-1185">Reference proteome</keyword>
<accession>S7X883</accession>
<organism evidence="2 3">
    <name type="scientific">Winogradskyella psychrotolerans RS-3</name>
    <dbReference type="NCBI Taxonomy" id="641526"/>
    <lineage>
        <taxon>Bacteria</taxon>
        <taxon>Pseudomonadati</taxon>
        <taxon>Bacteroidota</taxon>
        <taxon>Flavobacteriia</taxon>
        <taxon>Flavobacteriales</taxon>
        <taxon>Flavobacteriaceae</taxon>
        <taxon>Winogradskyella</taxon>
    </lineage>
</organism>
<keyword evidence="1" id="KW-0812">Transmembrane</keyword>
<evidence type="ECO:0000256" key="1">
    <source>
        <dbReference type="SAM" id="Phobius"/>
    </source>
</evidence>
<gene>
    <name evidence="2" type="ORF">ADIWIN_2723</name>
</gene>
<evidence type="ECO:0000313" key="2">
    <source>
        <dbReference type="EMBL" id="EPR72223.1"/>
    </source>
</evidence>